<organism evidence="5 6">
    <name type="scientific">Kwoniella shandongensis</name>
    <dbReference type="NCBI Taxonomy" id="1734106"/>
    <lineage>
        <taxon>Eukaryota</taxon>
        <taxon>Fungi</taxon>
        <taxon>Dikarya</taxon>
        <taxon>Basidiomycota</taxon>
        <taxon>Agaricomycotina</taxon>
        <taxon>Tremellomycetes</taxon>
        <taxon>Tremellales</taxon>
        <taxon>Cryptococcaceae</taxon>
        <taxon>Kwoniella</taxon>
    </lineage>
</organism>
<evidence type="ECO:0000313" key="5">
    <source>
        <dbReference type="EMBL" id="WWD22619.1"/>
    </source>
</evidence>
<dbReference type="KEGG" id="ksn:43587695"/>
<dbReference type="RefSeq" id="XP_031861982.1">
    <property type="nucleotide sequence ID" value="XM_032003569.1"/>
</dbReference>
<keyword evidence="6" id="KW-1185">Reference proteome</keyword>
<dbReference type="CDD" id="cd02440">
    <property type="entry name" value="AdoMet_MTases"/>
    <property type="match status" value="1"/>
</dbReference>
<keyword evidence="3" id="KW-0808">Transferase</keyword>
<accession>A0A5M6C207</accession>
<name>A0A5M6C207_9TREE</name>
<dbReference type="GO" id="GO:0008757">
    <property type="term" value="F:S-adenosylmethionine-dependent methyltransferase activity"/>
    <property type="evidence" value="ECO:0007669"/>
    <property type="project" value="InterPro"/>
</dbReference>
<keyword evidence="1" id="KW-0597">Phosphoprotein</keyword>
<dbReference type="GO" id="GO:0032259">
    <property type="term" value="P:methylation"/>
    <property type="evidence" value="ECO:0007669"/>
    <property type="project" value="UniProtKB-KW"/>
</dbReference>
<evidence type="ECO:0000256" key="4">
    <source>
        <dbReference type="ARBA" id="ARBA00022691"/>
    </source>
</evidence>
<keyword evidence="2" id="KW-0489">Methyltransferase</keyword>
<dbReference type="OrthoDB" id="276151at2759"/>
<dbReference type="PANTHER" id="PTHR32183:SF6">
    <property type="entry name" value="CYSTEINE SULFINATE DESULFINASE_CYSTEINE DESULFURASE AND RELATED ENZYMES"/>
    <property type="match status" value="1"/>
</dbReference>
<gene>
    <name evidence="5" type="ORF">CI109_107112</name>
</gene>
<proteinExistence type="predicted"/>
<dbReference type="Gene3D" id="3.40.50.150">
    <property type="entry name" value="Vaccinia Virus protein VP39"/>
    <property type="match status" value="1"/>
</dbReference>
<dbReference type="PROSITE" id="PS51585">
    <property type="entry name" value="SAM_MT_TPMT"/>
    <property type="match status" value="1"/>
</dbReference>
<evidence type="ECO:0000313" key="6">
    <source>
        <dbReference type="Proteomes" id="UP000322225"/>
    </source>
</evidence>
<reference evidence="5" key="1">
    <citation type="submission" date="2017-08" db="EMBL/GenBank/DDBJ databases">
        <authorList>
            <person name="Cuomo C."/>
            <person name="Billmyre B."/>
            <person name="Heitman J."/>
        </authorList>
    </citation>
    <scope>NUCLEOTIDE SEQUENCE</scope>
    <source>
        <strain evidence="5">CBS 12478</strain>
    </source>
</reference>
<keyword evidence="4" id="KW-0949">S-adenosyl-L-methionine</keyword>
<dbReference type="InterPro" id="IPR008854">
    <property type="entry name" value="TPMT"/>
</dbReference>
<dbReference type="SUPFAM" id="SSF53335">
    <property type="entry name" value="S-adenosyl-L-methionine-dependent methyltransferases"/>
    <property type="match status" value="1"/>
</dbReference>
<dbReference type="Proteomes" id="UP000322225">
    <property type="component" value="Chromosome 14"/>
</dbReference>
<reference evidence="5" key="2">
    <citation type="submission" date="2024-01" db="EMBL/GenBank/DDBJ databases">
        <title>Comparative genomics of Cryptococcus and Kwoniella reveals pathogenesis evolution and contrasting modes of karyotype evolution via chromosome fusion or intercentromeric recombination.</title>
        <authorList>
            <person name="Coelho M.A."/>
            <person name="David-Palma M."/>
            <person name="Shea T."/>
            <person name="Bowers K."/>
            <person name="McGinley-Smith S."/>
            <person name="Mohammad A.W."/>
            <person name="Gnirke A."/>
            <person name="Yurkov A.M."/>
            <person name="Nowrousian M."/>
            <person name="Sun S."/>
            <person name="Cuomo C.A."/>
            <person name="Heitman J."/>
        </authorList>
    </citation>
    <scope>NUCLEOTIDE SEQUENCE</scope>
    <source>
        <strain evidence="5">CBS 12478</strain>
    </source>
</reference>
<evidence type="ECO:0000256" key="1">
    <source>
        <dbReference type="ARBA" id="ARBA00022553"/>
    </source>
</evidence>
<dbReference type="GeneID" id="43587695"/>
<dbReference type="AlphaFoldDB" id="A0A5M6C207"/>
<dbReference type="InterPro" id="IPR029063">
    <property type="entry name" value="SAM-dependent_MTases_sf"/>
</dbReference>
<dbReference type="Pfam" id="PF05724">
    <property type="entry name" value="TPMT"/>
    <property type="match status" value="1"/>
</dbReference>
<dbReference type="PANTHER" id="PTHR32183">
    <property type="match status" value="1"/>
</dbReference>
<protein>
    <submittedName>
        <fullName evidence="5">Uncharacterized protein</fullName>
    </submittedName>
</protein>
<evidence type="ECO:0000256" key="3">
    <source>
        <dbReference type="ARBA" id="ARBA00022679"/>
    </source>
</evidence>
<sequence>MSTSKGSDGTTNIWEERWQQGRTGWDQSSSHPFLTQFLASARSDELGVPRTGRALVPGCGTGYDVNLFAQWGLDATGIDLAPTGVELAKKWLESQPPTKGKSDIVVADFFEYDPKDKFDLIFDYTFLCALPPDLRPAWSKQLANLSKSASSTTLITLMYPLPPHSQPTGPPWPLTEEVYHELLDEQWELVWAEDVPSSMKRTVGAQGGEKLGVWKRRV</sequence>
<dbReference type="EMBL" id="CP144064">
    <property type="protein sequence ID" value="WWD22619.1"/>
    <property type="molecule type" value="Genomic_DNA"/>
</dbReference>
<evidence type="ECO:0000256" key="2">
    <source>
        <dbReference type="ARBA" id="ARBA00022603"/>
    </source>
</evidence>